<dbReference type="RefSeq" id="WP_272438165.1">
    <property type="nucleotide sequence ID" value="NZ_JAMQKB010000045.1"/>
</dbReference>
<keyword evidence="3" id="KW-1185">Reference proteome</keyword>
<comment type="caution">
    <text evidence="2">The sequence shown here is derived from an EMBL/GenBank/DDBJ whole genome shotgun (WGS) entry which is preliminary data.</text>
</comment>
<dbReference type="EMBL" id="JAMQKB010000045">
    <property type="protein sequence ID" value="MDC3426340.1"/>
    <property type="molecule type" value="Genomic_DNA"/>
</dbReference>
<feature type="domain" description="Metallo-beta-lactamase" evidence="1">
    <location>
        <begin position="25"/>
        <end position="230"/>
    </location>
</feature>
<gene>
    <name evidence="2" type="ORF">NC797_17890</name>
</gene>
<reference evidence="2" key="1">
    <citation type="submission" date="2022-06" db="EMBL/GenBank/DDBJ databases">
        <title>Aquibacillus sp. a new bacterium isolated from soil saline samples.</title>
        <authorList>
            <person name="Galisteo C."/>
            <person name="De La Haba R."/>
            <person name="Sanchez-Porro C."/>
            <person name="Ventosa A."/>
        </authorList>
    </citation>
    <scope>NUCLEOTIDE SEQUENCE</scope>
    <source>
        <strain evidence="2">3ASR75-11</strain>
    </source>
</reference>
<organism evidence="2 3">
    <name type="scientific">Terrihalobacillus insolitus</name>
    <dbReference type="NCBI Taxonomy" id="2950438"/>
    <lineage>
        <taxon>Bacteria</taxon>
        <taxon>Bacillati</taxon>
        <taxon>Bacillota</taxon>
        <taxon>Bacilli</taxon>
        <taxon>Bacillales</taxon>
        <taxon>Bacillaceae</taxon>
        <taxon>Terrihalobacillus</taxon>
    </lineage>
</organism>
<dbReference type="SUPFAM" id="SSF56281">
    <property type="entry name" value="Metallo-hydrolase/oxidoreductase"/>
    <property type="match status" value="1"/>
</dbReference>
<dbReference type="SMART" id="SM00849">
    <property type="entry name" value="Lactamase_B"/>
    <property type="match status" value="1"/>
</dbReference>
<dbReference type="InterPro" id="IPR050855">
    <property type="entry name" value="NDM-1-like"/>
</dbReference>
<dbReference type="InterPro" id="IPR036866">
    <property type="entry name" value="RibonucZ/Hydroxyglut_hydro"/>
</dbReference>
<dbReference type="InterPro" id="IPR001279">
    <property type="entry name" value="Metallo-B-lactamas"/>
</dbReference>
<name>A0A9X4AQA8_9BACI</name>
<proteinExistence type="predicted"/>
<sequence length="315" mass="35441">MQEVSISSLDNRIHLIDGYDLGIARRTGTYVIDDEHLTLIETGPSPSVPYIKSGLDSLGFSLEQVKFIIVTHIHLDHAGGVGLFLQECPNATVVVHPKGARHLADPRKLIAGAQAVYQDSFNDLFAPVLAVPEDRLEVKEEGETLRIGAQSELRFLDTPGHARHHLSIYDPVSHGMFTGDTVGVHYKPLMDDGIGFFLPSTSPNHFDPDAMRRSVERIRDWKLDSIYFGHFGMTKNVDVALDQVEEWLDVFMKAGKQVFSEKKGHEELAARLRTHVEDYLRTLQVNDNHEVYTFINLDMHVCAIGIMDYLKKVQV</sequence>
<dbReference type="Proteomes" id="UP001145050">
    <property type="component" value="Unassembled WGS sequence"/>
</dbReference>
<dbReference type="InterPro" id="IPR037482">
    <property type="entry name" value="ST1585_MBL-fold"/>
</dbReference>
<evidence type="ECO:0000259" key="1">
    <source>
        <dbReference type="SMART" id="SM00849"/>
    </source>
</evidence>
<dbReference type="AlphaFoldDB" id="A0A9X4AQA8"/>
<accession>A0A9X4AQA8</accession>
<evidence type="ECO:0000313" key="3">
    <source>
        <dbReference type="Proteomes" id="UP001145050"/>
    </source>
</evidence>
<evidence type="ECO:0000313" key="2">
    <source>
        <dbReference type="EMBL" id="MDC3426340.1"/>
    </source>
</evidence>
<dbReference type="PANTHER" id="PTHR42951">
    <property type="entry name" value="METALLO-BETA-LACTAMASE DOMAIN-CONTAINING"/>
    <property type="match status" value="1"/>
</dbReference>
<dbReference type="PANTHER" id="PTHR42951:SF22">
    <property type="entry name" value="METALLO BETA-LACTAMASE SUPERFAMILY LIPOPROTEIN"/>
    <property type="match status" value="1"/>
</dbReference>
<dbReference type="Gene3D" id="3.60.15.10">
    <property type="entry name" value="Ribonuclease Z/Hydroxyacylglutathione hydrolase-like"/>
    <property type="match status" value="1"/>
</dbReference>
<dbReference type="Pfam" id="PF00753">
    <property type="entry name" value="Lactamase_B"/>
    <property type="match status" value="1"/>
</dbReference>
<dbReference type="CDD" id="cd07726">
    <property type="entry name" value="ST1585-like_MBL-fold"/>
    <property type="match status" value="1"/>
</dbReference>
<protein>
    <submittedName>
        <fullName evidence="2">MBL fold metallo-hydrolase</fullName>
    </submittedName>
</protein>